<reference evidence="11" key="1">
    <citation type="submission" date="2020-07" db="EMBL/GenBank/DDBJ databases">
        <title>Multicomponent nature underlies the extraordinary mechanical properties of spider dragline silk.</title>
        <authorList>
            <person name="Kono N."/>
            <person name="Nakamura H."/>
            <person name="Mori M."/>
            <person name="Yoshida Y."/>
            <person name="Ohtoshi R."/>
            <person name="Malay A.D."/>
            <person name="Moran D.A.P."/>
            <person name="Tomita M."/>
            <person name="Numata K."/>
            <person name="Arakawa K."/>
        </authorList>
    </citation>
    <scope>NUCLEOTIDE SEQUENCE</scope>
</reference>
<dbReference type="InterPro" id="IPR018114">
    <property type="entry name" value="TRYPSIN_HIS"/>
</dbReference>
<keyword evidence="8" id="KW-0964">Secreted</keyword>
<protein>
    <recommendedName>
        <fullName evidence="8">CLIP domain-containing serine protease</fullName>
        <ecNumber evidence="7">3.4.21.-</ecNumber>
    </recommendedName>
</protein>
<dbReference type="GO" id="GO:0006508">
    <property type="term" value="P:proteolysis"/>
    <property type="evidence" value="ECO:0007669"/>
    <property type="project" value="UniProtKB-KW"/>
</dbReference>
<comment type="similarity">
    <text evidence="6 8">Belongs to the peptidase S1 family. CLIP subfamily.</text>
</comment>
<keyword evidence="2 8" id="KW-0732">Signal</keyword>
<keyword evidence="4 7" id="KW-0720">Serine protease</keyword>
<dbReference type="InterPro" id="IPR009003">
    <property type="entry name" value="Peptidase_S1_PA"/>
</dbReference>
<name>A0A8X6I0M9_TRICU</name>
<sequence length="427" mass="47302">MGKILFHLLTEVMQLLLLSCLLCMSVIDTTTTARISTQRVTQKVIFPQTTGEEDSCTTPSERSGNCIPVLQCRQLVQARNMDLMRKSICGFQGKAPRVCCPTKNDDDAWTPETDDPLIQDLGRGFTQKPRNPLPHSDMILNPGIPSPAPNLKGVVNNARRRETLFPSECGRTLMTFRRIVGGQESGIGAWPWMALIYYVRRTGKSAECGGALITTKHVITAAHCVVSSRRGRTMSPRQLLVRLGDYDIESDDDGATPVDYPVRSIIKFNTFDFRTFQNDIAILVLNSTVEFGRHIYPICIPFNVFTGEDLANKNAFTAGWGTISYGGAASPKLREVQIRIWENSRCRDVFRKEVPITSANVCAGEGDKDACRGDSGGPLMLAHTDGKFYLIGIVSFGKKCAVPGVPGVYCRISHFLNWIEQQVENTM</sequence>
<evidence type="ECO:0000259" key="9">
    <source>
        <dbReference type="PROSITE" id="PS50240"/>
    </source>
</evidence>
<dbReference type="CDD" id="cd00190">
    <property type="entry name" value="Tryp_SPc"/>
    <property type="match status" value="1"/>
</dbReference>
<gene>
    <name evidence="11" type="ORF">TNCT_19641</name>
</gene>
<dbReference type="GO" id="GO:0005576">
    <property type="term" value="C:extracellular region"/>
    <property type="evidence" value="ECO:0007669"/>
    <property type="project" value="UniProtKB-SubCell"/>
</dbReference>
<evidence type="ECO:0000256" key="5">
    <source>
        <dbReference type="ARBA" id="ARBA00023157"/>
    </source>
</evidence>
<keyword evidence="12" id="KW-1185">Reference proteome</keyword>
<dbReference type="SMART" id="SM00680">
    <property type="entry name" value="CLIP"/>
    <property type="match status" value="1"/>
</dbReference>
<dbReference type="EMBL" id="BMAO01009762">
    <property type="protein sequence ID" value="GFR33133.1"/>
    <property type="molecule type" value="Genomic_DNA"/>
</dbReference>
<evidence type="ECO:0000256" key="6">
    <source>
        <dbReference type="ARBA" id="ARBA00024195"/>
    </source>
</evidence>
<keyword evidence="5" id="KW-1015">Disulfide bond</keyword>
<comment type="caution">
    <text evidence="11">The sequence shown here is derived from an EMBL/GenBank/DDBJ whole genome shotgun (WGS) entry which is preliminary data.</text>
</comment>
<dbReference type="GO" id="GO:0004252">
    <property type="term" value="F:serine-type endopeptidase activity"/>
    <property type="evidence" value="ECO:0007669"/>
    <property type="project" value="UniProtKB-UniRule"/>
</dbReference>
<dbReference type="AlphaFoldDB" id="A0A8X6I0M9"/>
<accession>A0A8X6I0M9</accession>
<comment type="domain">
    <text evidence="8">The clip domain consists of 35-55 residues which are 'knitted' together usually by 3 conserved disulfide bonds forming a clip-like compact structure.</text>
</comment>
<comment type="subcellular location">
    <subcellularLocation>
        <location evidence="8">Secreted</location>
    </subcellularLocation>
</comment>
<dbReference type="PANTHER" id="PTHR24252:SF7">
    <property type="entry name" value="HYALIN"/>
    <property type="match status" value="1"/>
</dbReference>
<evidence type="ECO:0000256" key="3">
    <source>
        <dbReference type="ARBA" id="ARBA00022801"/>
    </source>
</evidence>
<proteinExistence type="inferred from homology"/>
<dbReference type="PROSITE" id="PS51888">
    <property type="entry name" value="CLIP"/>
    <property type="match status" value="1"/>
</dbReference>
<dbReference type="PROSITE" id="PS00135">
    <property type="entry name" value="TRYPSIN_SER"/>
    <property type="match status" value="1"/>
</dbReference>
<dbReference type="PROSITE" id="PS50240">
    <property type="entry name" value="TRYPSIN_DOM"/>
    <property type="match status" value="1"/>
</dbReference>
<keyword evidence="1 7" id="KW-0645">Protease</keyword>
<evidence type="ECO:0000313" key="12">
    <source>
        <dbReference type="Proteomes" id="UP000887116"/>
    </source>
</evidence>
<feature type="domain" description="Clip" evidence="10">
    <location>
        <begin position="55"/>
        <end position="100"/>
    </location>
</feature>
<keyword evidence="3 7" id="KW-0378">Hydrolase</keyword>
<organism evidence="11 12">
    <name type="scientific">Trichonephila clavata</name>
    <name type="common">Joro spider</name>
    <name type="synonym">Nephila clavata</name>
    <dbReference type="NCBI Taxonomy" id="2740835"/>
    <lineage>
        <taxon>Eukaryota</taxon>
        <taxon>Metazoa</taxon>
        <taxon>Ecdysozoa</taxon>
        <taxon>Arthropoda</taxon>
        <taxon>Chelicerata</taxon>
        <taxon>Arachnida</taxon>
        <taxon>Araneae</taxon>
        <taxon>Araneomorphae</taxon>
        <taxon>Entelegynae</taxon>
        <taxon>Araneoidea</taxon>
        <taxon>Nephilidae</taxon>
        <taxon>Trichonephila</taxon>
    </lineage>
</organism>
<feature type="domain" description="Peptidase S1" evidence="9">
    <location>
        <begin position="179"/>
        <end position="424"/>
    </location>
</feature>
<dbReference type="SMART" id="SM00020">
    <property type="entry name" value="Tryp_SPc"/>
    <property type="match status" value="1"/>
</dbReference>
<evidence type="ECO:0000256" key="8">
    <source>
        <dbReference type="RuleBase" id="RU366078"/>
    </source>
</evidence>
<dbReference type="OrthoDB" id="425190at2759"/>
<dbReference type="Proteomes" id="UP000887116">
    <property type="component" value="Unassembled WGS sequence"/>
</dbReference>
<feature type="chain" id="PRO_5036515940" description="CLIP domain-containing serine protease" evidence="8">
    <location>
        <begin position="33"/>
        <end position="427"/>
    </location>
</feature>
<dbReference type="Gene3D" id="3.30.1640.30">
    <property type="match status" value="1"/>
</dbReference>
<dbReference type="EC" id="3.4.21.-" evidence="7"/>
<dbReference type="SUPFAM" id="SSF50494">
    <property type="entry name" value="Trypsin-like serine proteases"/>
    <property type="match status" value="1"/>
</dbReference>
<dbReference type="InterPro" id="IPR001254">
    <property type="entry name" value="Trypsin_dom"/>
</dbReference>
<dbReference type="Gene3D" id="2.40.10.10">
    <property type="entry name" value="Trypsin-like serine proteases"/>
    <property type="match status" value="1"/>
</dbReference>
<dbReference type="InterPro" id="IPR033116">
    <property type="entry name" value="TRYPSIN_SER"/>
</dbReference>
<dbReference type="PANTHER" id="PTHR24252">
    <property type="entry name" value="ACROSIN-RELATED"/>
    <property type="match status" value="1"/>
</dbReference>
<dbReference type="PROSITE" id="PS00134">
    <property type="entry name" value="TRYPSIN_HIS"/>
    <property type="match status" value="1"/>
</dbReference>
<dbReference type="Pfam" id="PF00089">
    <property type="entry name" value="Trypsin"/>
    <property type="match status" value="1"/>
</dbReference>
<feature type="signal peptide" evidence="8">
    <location>
        <begin position="1"/>
        <end position="32"/>
    </location>
</feature>
<dbReference type="FunFam" id="2.40.10.10:FF:000006">
    <property type="entry name" value="Serine proteinase stubble"/>
    <property type="match status" value="1"/>
</dbReference>
<dbReference type="InterPro" id="IPR022700">
    <property type="entry name" value="CLIP"/>
</dbReference>
<dbReference type="InterPro" id="IPR038565">
    <property type="entry name" value="CLIP_sf"/>
</dbReference>
<evidence type="ECO:0000313" key="11">
    <source>
        <dbReference type="EMBL" id="GFR33133.1"/>
    </source>
</evidence>
<dbReference type="InterPro" id="IPR043504">
    <property type="entry name" value="Peptidase_S1_PA_chymotrypsin"/>
</dbReference>
<evidence type="ECO:0000256" key="4">
    <source>
        <dbReference type="ARBA" id="ARBA00022825"/>
    </source>
</evidence>
<dbReference type="InterPro" id="IPR001314">
    <property type="entry name" value="Peptidase_S1A"/>
</dbReference>
<evidence type="ECO:0000256" key="1">
    <source>
        <dbReference type="ARBA" id="ARBA00022670"/>
    </source>
</evidence>
<dbReference type="PRINTS" id="PR00722">
    <property type="entry name" value="CHYMOTRYPSIN"/>
</dbReference>
<evidence type="ECO:0000256" key="7">
    <source>
        <dbReference type="RuleBase" id="RU363034"/>
    </source>
</evidence>
<dbReference type="Pfam" id="PF12032">
    <property type="entry name" value="CLIP"/>
    <property type="match status" value="1"/>
</dbReference>
<evidence type="ECO:0000259" key="10">
    <source>
        <dbReference type="PROSITE" id="PS51888"/>
    </source>
</evidence>
<evidence type="ECO:0000256" key="2">
    <source>
        <dbReference type="ARBA" id="ARBA00022729"/>
    </source>
</evidence>